<dbReference type="AlphaFoldDB" id="A0A2T4UCJ1"/>
<name>A0A2T4UCJ1_9ACTN</name>
<sequence>MTVARPLTVADAPHLARIQVRAWHHAFGDVVLPEETPTVADQTEAWTVALTADVAGFAVDVADVVRGFVAYGLARDPDARNDGLGEIYALFVDPTAQGAGIGGLLLREAVGALRFRGFDGAVLWTLEAALAREMYERHGWVQDIEAVPDHGVLGVPEVRYRLEPLA</sequence>
<dbReference type="PANTHER" id="PTHR43877">
    <property type="entry name" value="AMINOALKYLPHOSPHONATE N-ACETYLTRANSFERASE-RELATED-RELATED"/>
    <property type="match status" value="1"/>
</dbReference>
<protein>
    <recommendedName>
        <fullName evidence="3">N-acetyltransferase domain-containing protein</fullName>
    </recommendedName>
</protein>
<evidence type="ECO:0000256" key="2">
    <source>
        <dbReference type="ARBA" id="ARBA00023315"/>
    </source>
</evidence>
<dbReference type="Proteomes" id="UP000240739">
    <property type="component" value="Unassembled WGS sequence"/>
</dbReference>
<dbReference type="InterPro" id="IPR000182">
    <property type="entry name" value="GNAT_dom"/>
</dbReference>
<dbReference type="OrthoDB" id="5243635at2"/>
<evidence type="ECO:0000313" key="4">
    <source>
        <dbReference type="EMBL" id="PTL54919.1"/>
    </source>
</evidence>
<dbReference type="CDD" id="cd04301">
    <property type="entry name" value="NAT_SF"/>
    <property type="match status" value="1"/>
</dbReference>
<dbReference type="Pfam" id="PF13508">
    <property type="entry name" value="Acetyltransf_7"/>
    <property type="match status" value="1"/>
</dbReference>
<dbReference type="EMBL" id="PYYB01000004">
    <property type="protein sequence ID" value="PTL54919.1"/>
    <property type="molecule type" value="Genomic_DNA"/>
</dbReference>
<reference evidence="4 5" key="1">
    <citation type="submission" date="2018-03" db="EMBL/GenBank/DDBJ databases">
        <title>Aquarubrobacter algicola gen. nov., sp. nov., a novel actinobacterium isolated from shallow eutrophic lake during the end of cyanobacterial harmful algal blooms.</title>
        <authorList>
            <person name="Chun S.J."/>
        </authorList>
    </citation>
    <scope>NUCLEOTIDE SEQUENCE [LARGE SCALE GENOMIC DNA]</scope>
    <source>
        <strain evidence="4 5">Seoho-28</strain>
    </source>
</reference>
<accession>A0A2T4UCJ1</accession>
<keyword evidence="5" id="KW-1185">Reference proteome</keyword>
<keyword evidence="2" id="KW-0012">Acyltransferase</keyword>
<keyword evidence="1" id="KW-0808">Transferase</keyword>
<dbReference type="InterPro" id="IPR050832">
    <property type="entry name" value="Bact_Acetyltransf"/>
</dbReference>
<dbReference type="SUPFAM" id="SSF55729">
    <property type="entry name" value="Acyl-CoA N-acyltransferases (Nat)"/>
    <property type="match status" value="1"/>
</dbReference>
<feature type="domain" description="N-acetyltransferase" evidence="3">
    <location>
        <begin position="2"/>
        <end position="162"/>
    </location>
</feature>
<evidence type="ECO:0000259" key="3">
    <source>
        <dbReference type="PROSITE" id="PS51186"/>
    </source>
</evidence>
<dbReference type="InterPro" id="IPR016181">
    <property type="entry name" value="Acyl_CoA_acyltransferase"/>
</dbReference>
<dbReference type="PROSITE" id="PS51186">
    <property type="entry name" value="GNAT"/>
    <property type="match status" value="1"/>
</dbReference>
<evidence type="ECO:0000256" key="1">
    <source>
        <dbReference type="ARBA" id="ARBA00022679"/>
    </source>
</evidence>
<comment type="caution">
    <text evidence="4">The sequence shown here is derived from an EMBL/GenBank/DDBJ whole genome shotgun (WGS) entry which is preliminary data.</text>
</comment>
<evidence type="ECO:0000313" key="5">
    <source>
        <dbReference type="Proteomes" id="UP000240739"/>
    </source>
</evidence>
<gene>
    <name evidence="4" type="ORF">C7Y72_20305</name>
</gene>
<dbReference type="RefSeq" id="WP_107571019.1">
    <property type="nucleotide sequence ID" value="NZ_PYYB01000004.1"/>
</dbReference>
<organism evidence="4 5">
    <name type="scientific">Paraconexibacter algicola</name>
    <dbReference type="NCBI Taxonomy" id="2133960"/>
    <lineage>
        <taxon>Bacteria</taxon>
        <taxon>Bacillati</taxon>
        <taxon>Actinomycetota</taxon>
        <taxon>Thermoleophilia</taxon>
        <taxon>Solirubrobacterales</taxon>
        <taxon>Paraconexibacteraceae</taxon>
        <taxon>Paraconexibacter</taxon>
    </lineage>
</organism>
<dbReference type="GO" id="GO:0016747">
    <property type="term" value="F:acyltransferase activity, transferring groups other than amino-acyl groups"/>
    <property type="evidence" value="ECO:0007669"/>
    <property type="project" value="InterPro"/>
</dbReference>
<dbReference type="Gene3D" id="3.40.630.30">
    <property type="match status" value="1"/>
</dbReference>
<proteinExistence type="predicted"/>